<dbReference type="EMBL" id="CP108253">
    <property type="protein sequence ID" value="WTU45023.1"/>
    <property type="molecule type" value="Genomic_DNA"/>
</dbReference>
<organism evidence="1">
    <name type="scientific">Streptomyces sp. NBC_00060</name>
    <dbReference type="NCBI Taxonomy" id="2975636"/>
    <lineage>
        <taxon>Bacteria</taxon>
        <taxon>Bacillati</taxon>
        <taxon>Actinomycetota</taxon>
        <taxon>Actinomycetes</taxon>
        <taxon>Kitasatosporales</taxon>
        <taxon>Streptomycetaceae</taxon>
        <taxon>Streptomyces</taxon>
    </lineage>
</organism>
<proteinExistence type="predicted"/>
<dbReference type="AlphaFoldDB" id="A0AAU2HCS0"/>
<evidence type="ECO:0000313" key="1">
    <source>
        <dbReference type="EMBL" id="WTU45023.1"/>
    </source>
</evidence>
<accession>A0AAU2HCS0</accession>
<sequence>MALVCARISEVQERLEGLIPRLERILDAQPATAVAAEEGGDPVAEMRAALRVMGGPALEAVEDHFLRYVLASAPAPPGLRGEANVWGWDDAEVRGRLASHVAAELVGRRWPKETGGAAVEAFLGELLAAHRAWCDRRPGIRGAPAHKGSAGS</sequence>
<protein>
    <submittedName>
        <fullName evidence="1">Uncharacterized protein</fullName>
    </submittedName>
</protein>
<gene>
    <name evidence="1" type="ORF">OHV25_38375</name>
</gene>
<reference evidence="1" key="1">
    <citation type="submission" date="2022-10" db="EMBL/GenBank/DDBJ databases">
        <title>The complete genomes of actinobacterial strains from the NBC collection.</title>
        <authorList>
            <person name="Joergensen T.S."/>
            <person name="Alvarez Arevalo M."/>
            <person name="Sterndorff E.B."/>
            <person name="Faurdal D."/>
            <person name="Vuksanovic O."/>
            <person name="Mourched A.-S."/>
            <person name="Charusanti P."/>
            <person name="Shaw S."/>
            <person name="Blin K."/>
            <person name="Weber T."/>
        </authorList>
    </citation>
    <scope>NUCLEOTIDE SEQUENCE</scope>
    <source>
        <strain evidence="1">NBC_00060</strain>
    </source>
</reference>
<name>A0AAU2HCS0_9ACTN</name>